<proteinExistence type="predicted"/>
<evidence type="ECO:0000256" key="1">
    <source>
        <dbReference type="SAM" id="MobiDB-lite"/>
    </source>
</evidence>
<gene>
    <name evidence="3" type="ORF">K8U78_02410</name>
</gene>
<reference evidence="3" key="2">
    <citation type="submission" date="2021-09" db="EMBL/GenBank/DDBJ databases">
        <authorList>
            <person name="Gilroy R."/>
        </authorList>
    </citation>
    <scope>NUCLEOTIDE SEQUENCE</scope>
    <source>
        <strain evidence="3">578</strain>
    </source>
</reference>
<accession>A0A921KB32</accession>
<dbReference type="EMBL" id="DYWK01000003">
    <property type="protein sequence ID" value="HJF18006.1"/>
    <property type="molecule type" value="Genomic_DNA"/>
</dbReference>
<reference evidence="3" key="1">
    <citation type="journal article" date="2021" name="PeerJ">
        <title>Extensive microbial diversity within the chicken gut microbiome revealed by metagenomics and culture.</title>
        <authorList>
            <person name="Gilroy R."/>
            <person name="Ravi A."/>
            <person name="Getino M."/>
            <person name="Pursley I."/>
            <person name="Horton D.L."/>
            <person name="Alikhan N.F."/>
            <person name="Baker D."/>
            <person name="Gharbi K."/>
            <person name="Hall N."/>
            <person name="Watson M."/>
            <person name="Adriaenssens E.M."/>
            <person name="Foster-Nyarko E."/>
            <person name="Jarju S."/>
            <person name="Secka A."/>
            <person name="Antonio M."/>
            <person name="Oren A."/>
            <person name="Chaudhuri R.R."/>
            <person name="La Ragione R."/>
            <person name="Hildebrand F."/>
            <person name="Pallen M.J."/>
        </authorList>
    </citation>
    <scope>NUCLEOTIDE SEQUENCE</scope>
    <source>
        <strain evidence="3">578</strain>
    </source>
</reference>
<name>A0A921KB32_9BIFI</name>
<keyword evidence="2" id="KW-0472">Membrane</keyword>
<evidence type="ECO:0000256" key="2">
    <source>
        <dbReference type="SAM" id="Phobius"/>
    </source>
</evidence>
<feature type="region of interest" description="Disordered" evidence="1">
    <location>
        <begin position="1"/>
        <end position="89"/>
    </location>
</feature>
<sequence>MDMDNGDFNDMNNDMNDDFMNDMNNNGIPDEVEFDDMQPAPTPVPFPRNDEGILGPNEVGSPGRGNGRGGGGGAGKAGGAGNADGSGRKRPPEWAKVLIFVIVVVLMFGSIAGTFFYLSHKIDNFSLGDSFHDLSDTLSGKNAPQDPANQEENKKDIEKLQEYYDQENDNDKNSDNSSEAGVDQQGLVGASPQERAVARKLMRIYSTCSLLKKIAADNSGDEQVTLNQTGTALTLVSGPHSSMKVFECVVGRLNIPDASVNQMRARKETSETQKLEWDKYAAEWSYQKDVGLTLFVYPGSSASSSSSDPVLK</sequence>
<organism evidence="3 4">
    <name type="scientific">Aeriscardovia aeriphila</name>
    <dbReference type="NCBI Taxonomy" id="218139"/>
    <lineage>
        <taxon>Bacteria</taxon>
        <taxon>Bacillati</taxon>
        <taxon>Actinomycetota</taxon>
        <taxon>Actinomycetes</taxon>
        <taxon>Bifidobacteriales</taxon>
        <taxon>Bifidobacteriaceae</taxon>
        <taxon>Aeriscardovia</taxon>
    </lineage>
</organism>
<protein>
    <submittedName>
        <fullName evidence="3">Uncharacterized protein</fullName>
    </submittedName>
</protein>
<evidence type="ECO:0000313" key="4">
    <source>
        <dbReference type="Proteomes" id="UP000715651"/>
    </source>
</evidence>
<dbReference type="Proteomes" id="UP000715651">
    <property type="component" value="Unassembled WGS sequence"/>
</dbReference>
<keyword evidence="2" id="KW-0812">Transmembrane</keyword>
<evidence type="ECO:0000313" key="3">
    <source>
        <dbReference type="EMBL" id="HJF18006.1"/>
    </source>
</evidence>
<keyword evidence="2" id="KW-1133">Transmembrane helix</keyword>
<feature type="compositionally biased region" description="Gly residues" evidence="1">
    <location>
        <begin position="62"/>
        <end position="84"/>
    </location>
</feature>
<feature type="region of interest" description="Disordered" evidence="1">
    <location>
        <begin position="166"/>
        <end position="191"/>
    </location>
</feature>
<feature type="transmembrane region" description="Helical" evidence="2">
    <location>
        <begin position="97"/>
        <end position="118"/>
    </location>
</feature>
<dbReference type="AlphaFoldDB" id="A0A921KB32"/>
<comment type="caution">
    <text evidence="3">The sequence shown here is derived from an EMBL/GenBank/DDBJ whole genome shotgun (WGS) entry which is preliminary data.</text>
</comment>